<evidence type="ECO:0000313" key="2">
    <source>
        <dbReference type="Proteomes" id="UP000183255"/>
    </source>
</evidence>
<dbReference type="InterPro" id="IPR013372">
    <property type="entry name" value="Eut_put"/>
</dbReference>
<organism evidence="1 2">
    <name type="scientific">Proteiniclasticum ruminis</name>
    <dbReference type="NCBI Taxonomy" id="398199"/>
    <lineage>
        <taxon>Bacteria</taxon>
        <taxon>Bacillati</taxon>
        <taxon>Bacillota</taxon>
        <taxon>Clostridia</taxon>
        <taxon>Eubacteriales</taxon>
        <taxon>Clostridiaceae</taxon>
        <taxon>Proteiniclasticum</taxon>
    </lineage>
</organism>
<proteinExistence type="predicted"/>
<dbReference type="Proteomes" id="UP000183255">
    <property type="component" value="Unassembled WGS sequence"/>
</dbReference>
<evidence type="ECO:0000313" key="1">
    <source>
        <dbReference type="EMBL" id="SDI42342.1"/>
    </source>
</evidence>
<accession>A0A1G8KG24</accession>
<reference evidence="1 2" key="1">
    <citation type="submission" date="2016-10" db="EMBL/GenBank/DDBJ databases">
        <authorList>
            <person name="de Groot N.N."/>
        </authorList>
    </citation>
    <scope>NUCLEOTIDE SEQUENCE [LARGE SCALE GENOMIC DNA]</scope>
    <source>
        <strain evidence="1 2">CGMCC 1.5058</strain>
    </source>
</reference>
<protein>
    <submittedName>
        <fullName evidence="1">Ethanolamine utilization protein</fullName>
    </submittedName>
</protein>
<gene>
    <name evidence="1" type="ORF">SAMN05421804_102305</name>
</gene>
<sequence>MEEIIRKVLEELKALEEKNKMKKKMMVLSRDAASCENIINRFSDAYDVLFAKSFREEDAPDALVLKDLTPDELMLLAEGKNGCLGPVMEWLMAGKPVYLEPESLAHVKNKETCKKTLFDLYENAVKTLKSYGVLLVYEEKRQKGAPEAGKSSGRNLVTEREVKSTITKGEKTICVTKQTLITPLAKDLMKEYGICTVLKEGGKDHADR</sequence>
<dbReference type="EMBL" id="FNDZ01000002">
    <property type="protein sequence ID" value="SDI42342.1"/>
    <property type="molecule type" value="Genomic_DNA"/>
</dbReference>
<name>A0A1G8KG24_9CLOT</name>
<dbReference type="PIRSF" id="PIRSF034981">
    <property type="entry name" value="Eut_put"/>
    <property type="match status" value="1"/>
</dbReference>
<dbReference type="AlphaFoldDB" id="A0A1G8KG24"/>